<dbReference type="InterPro" id="IPR052935">
    <property type="entry name" value="Mg2+_PAP"/>
</dbReference>
<dbReference type="InterPro" id="IPR019236">
    <property type="entry name" value="APP1_cat"/>
</dbReference>
<dbReference type="OrthoDB" id="9789875at2"/>
<dbReference type="AlphaFoldDB" id="A0A086YZD7"/>
<dbReference type="PANTHER" id="PTHR28208">
    <property type="entry name" value="PHOSPHATIDATE PHOSPHATASE APP1"/>
    <property type="match status" value="1"/>
</dbReference>
<feature type="region of interest" description="Disordered" evidence="1">
    <location>
        <begin position="1"/>
        <end position="25"/>
    </location>
</feature>
<feature type="domain" description="Phosphatidate phosphatase APP1 catalytic" evidence="2">
    <location>
        <begin position="207"/>
        <end position="358"/>
    </location>
</feature>
<dbReference type="PANTHER" id="PTHR28208:SF3">
    <property type="entry name" value="PHOSPHATIDATE PHOSPHATASE APP1"/>
    <property type="match status" value="1"/>
</dbReference>
<evidence type="ECO:0000313" key="3">
    <source>
        <dbReference type="EMBL" id="KFI39637.1"/>
    </source>
</evidence>
<dbReference type="Pfam" id="PF09949">
    <property type="entry name" value="APP1_cat"/>
    <property type="match status" value="1"/>
</dbReference>
<dbReference type="eggNOG" id="COG4850">
    <property type="taxonomic scope" value="Bacteria"/>
</dbReference>
<accession>A0A086YZD7</accession>
<feature type="compositionally biased region" description="Basic residues" evidence="1">
    <location>
        <begin position="11"/>
        <end position="25"/>
    </location>
</feature>
<dbReference type="RefSeq" id="WP_081924795.1">
    <property type="nucleotide sequence ID" value="NZ_CP011786.1"/>
</dbReference>
<sequence length="410" mass="45014">MVGSSGGGARSAKKSGAKAARKPIRARHVATSFDAASPRERFERQSLPVRLARMGLTTGFDIWVRLSTACCRRLGWHPRVDPYVGYGTESYSRLICRTVLAPPGSLAGSLSRGIRAALTVPAPRTRVKIAIDSTPIETVQVGDSELYDAPDSRRNRSSRYALSDRSGFLDLVAEHSLAPGPHFVTYRVDGRPLVPGPLYTVASSTGIGVISDVDDTIMITQVPSMFKAAYNMLLANPVKRASVPGMSVLYNRINDLSPGMPFFYLSASPWNVERTIRRFLEDHGFPRGPLLLRDLDPRPKTFVPSAVQHKHEFIQQLMADFPHMRFILFGDDGQTDPATYAQVVKRYPGRVLAIGIRRLSSREAGLGVPGRSSAASVPEMDVPVFYGSTGANLMKTMLPYLEQARRDGRL</sequence>
<protein>
    <recommendedName>
        <fullName evidence="2">Phosphatidate phosphatase APP1 catalytic domain-containing protein</fullName>
    </recommendedName>
</protein>
<proteinExistence type="predicted"/>
<evidence type="ECO:0000313" key="4">
    <source>
        <dbReference type="Proteomes" id="UP000029015"/>
    </source>
</evidence>
<comment type="caution">
    <text evidence="3">The sequence shown here is derived from an EMBL/GenBank/DDBJ whole genome shotgun (WGS) entry which is preliminary data.</text>
</comment>
<keyword evidence="4" id="KW-1185">Reference proteome</keyword>
<dbReference type="Proteomes" id="UP000029015">
    <property type="component" value="Unassembled WGS sequence"/>
</dbReference>
<dbReference type="STRING" id="1437605.AB656_00300"/>
<dbReference type="GO" id="GO:0008195">
    <property type="term" value="F:phosphatidate phosphatase activity"/>
    <property type="evidence" value="ECO:0007669"/>
    <property type="project" value="InterPro"/>
</dbReference>
<name>A0A086YZD7_9BIFI</name>
<gene>
    <name evidence="3" type="ORF">BACT_0337</name>
</gene>
<organism evidence="3 4">
    <name type="scientific">Bifidobacterium actinocoloniiforme DSM 22766</name>
    <dbReference type="NCBI Taxonomy" id="1437605"/>
    <lineage>
        <taxon>Bacteria</taxon>
        <taxon>Bacillati</taxon>
        <taxon>Actinomycetota</taxon>
        <taxon>Actinomycetes</taxon>
        <taxon>Bifidobacteriales</taxon>
        <taxon>Bifidobacteriaceae</taxon>
        <taxon>Bifidobacterium</taxon>
    </lineage>
</organism>
<reference evidence="3 4" key="1">
    <citation type="submission" date="2014-03" db="EMBL/GenBank/DDBJ databases">
        <title>Genomics of Bifidobacteria.</title>
        <authorList>
            <person name="Ventura M."/>
            <person name="Milani C."/>
            <person name="Lugli G.A."/>
        </authorList>
    </citation>
    <scope>NUCLEOTIDE SEQUENCE [LARGE SCALE GENOMIC DNA]</scope>
    <source>
        <strain evidence="3 4">DSM 22766</strain>
    </source>
</reference>
<evidence type="ECO:0000256" key="1">
    <source>
        <dbReference type="SAM" id="MobiDB-lite"/>
    </source>
</evidence>
<dbReference type="EMBL" id="JGYK01000001">
    <property type="protein sequence ID" value="KFI39637.1"/>
    <property type="molecule type" value="Genomic_DNA"/>
</dbReference>
<evidence type="ECO:0000259" key="2">
    <source>
        <dbReference type="Pfam" id="PF09949"/>
    </source>
</evidence>